<dbReference type="EMBL" id="JBCIVJ010000045">
    <property type="protein sequence ID" value="MEN0582278.1"/>
    <property type="molecule type" value="Genomic_DNA"/>
</dbReference>
<name>A0ABU9VCG3_9ENTR</name>
<proteinExistence type="predicted"/>
<evidence type="ECO:0000313" key="1">
    <source>
        <dbReference type="EMBL" id="MEN0582278.1"/>
    </source>
</evidence>
<sequence length="169" mass="18555">MTLEMLNYLIEFALNNTSKSPDSKITAGGHQQPSDDELSAFIASLSQKKESGDALSKIKYRLELLFAAQQDSAKAEQLLSANTPTEEEAWPVMNFAHWPAVHYAASGEVQTPESEAYFQRITAAAATIRSAITDAERAKGTSAFHTLEKILALNSALPERYKAMANIQY</sequence>
<comment type="caution">
    <text evidence="1">The sequence shown here is derived from an EMBL/GenBank/DDBJ whole genome shotgun (WGS) entry which is preliminary data.</text>
</comment>
<gene>
    <name evidence="1" type="ORF">AAIG39_25245</name>
</gene>
<keyword evidence="2" id="KW-1185">Reference proteome</keyword>
<protein>
    <submittedName>
        <fullName evidence="1">Uncharacterized protein</fullName>
    </submittedName>
</protein>
<reference evidence="1 2" key="1">
    <citation type="submission" date="2024-02" db="EMBL/GenBank/DDBJ databases">
        <title>Whole genome of MDR Enterobacteriaceae from southern Thailand.</title>
        <authorList>
            <person name="Surachat K."/>
        </authorList>
    </citation>
    <scope>NUCLEOTIDE SEQUENCE [LARGE SCALE GENOMIC DNA]</scope>
    <source>
        <strain evidence="1 2">PSU_29</strain>
    </source>
</reference>
<accession>A0ABU9VCG3</accession>
<evidence type="ECO:0000313" key="2">
    <source>
        <dbReference type="Proteomes" id="UP001411173"/>
    </source>
</evidence>
<dbReference type="Proteomes" id="UP001411173">
    <property type="component" value="Unassembled WGS sequence"/>
</dbReference>
<dbReference type="RefSeq" id="WP_343195012.1">
    <property type="nucleotide sequence ID" value="NZ_JBCIVJ010000045.1"/>
</dbReference>
<organism evidence="1 2">
    <name type="scientific">Phytobacter palmae</name>
    <dbReference type="NCBI Taxonomy" id="1855371"/>
    <lineage>
        <taxon>Bacteria</taxon>
        <taxon>Pseudomonadati</taxon>
        <taxon>Pseudomonadota</taxon>
        <taxon>Gammaproteobacteria</taxon>
        <taxon>Enterobacterales</taxon>
        <taxon>Enterobacteriaceae</taxon>
        <taxon>Phytobacter</taxon>
    </lineage>
</organism>